<evidence type="ECO:0000313" key="2">
    <source>
        <dbReference type="EMBL" id="KAF3704930.1"/>
    </source>
</evidence>
<dbReference type="Proteomes" id="UP000503349">
    <property type="component" value="Chromosome 21"/>
</dbReference>
<sequence>MSFLTQPSPISTGLRQALQGDGDGNMLSRDRTTDPVVRGRLPYLLSTHTLTHTNTLYYLIHTVLLLPTKTCPELILLDNFGI</sequence>
<keyword evidence="3" id="KW-1185">Reference proteome</keyword>
<gene>
    <name evidence="2" type="ORF">EXN66_Car020621</name>
</gene>
<protein>
    <submittedName>
        <fullName evidence="2">Uncharacterized protein</fullName>
    </submittedName>
</protein>
<dbReference type="EMBL" id="CM015732">
    <property type="protein sequence ID" value="KAF3704930.1"/>
    <property type="molecule type" value="Genomic_DNA"/>
</dbReference>
<evidence type="ECO:0000313" key="3">
    <source>
        <dbReference type="Proteomes" id="UP000503349"/>
    </source>
</evidence>
<dbReference type="AlphaFoldDB" id="A0A6G1QQD5"/>
<proteinExistence type="predicted"/>
<feature type="region of interest" description="Disordered" evidence="1">
    <location>
        <begin position="1"/>
        <end position="32"/>
    </location>
</feature>
<evidence type="ECO:0000256" key="1">
    <source>
        <dbReference type="SAM" id="MobiDB-lite"/>
    </source>
</evidence>
<reference evidence="2 3" key="1">
    <citation type="submission" date="2019-02" db="EMBL/GenBank/DDBJ databases">
        <title>Opniocepnalus argus genome.</title>
        <authorList>
            <person name="Zhou C."/>
            <person name="Xiao S."/>
        </authorList>
    </citation>
    <scope>NUCLEOTIDE SEQUENCE [LARGE SCALE GENOMIC DNA]</scope>
    <source>
        <strain evidence="2">OARG1902GOOAL</strain>
        <tissue evidence="2">Muscle</tissue>
    </source>
</reference>
<feature type="compositionally biased region" description="Polar residues" evidence="1">
    <location>
        <begin position="1"/>
        <end position="14"/>
    </location>
</feature>
<name>A0A6G1QQD5_CHAAH</name>
<organism evidence="2 3">
    <name type="scientific">Channa argus</name>
    <name type="common">Northern snakehead</name>
    <name type="synonym">Ophicephalus argus</name>
    <dbReference type="NCBI Taxonomy" id="215402"/>
    <lineage>
        <taxon>Eukaryota</taxon>
        <taxon>Metazoa</taxon>
        <taxon>Chordata</taxon>
        <taxon>Craniata</taxon>
        <taxon>Vertebrata</taxon>
        <taxon>Euteleostomi</taxon>
        <taxon>Actinopterygii</taxon>
        <taxon>Neopterygii</taxon>
        <taxon>Teleostei</taxon>
        <taxon>Neoteleostei</taxon>
        <taxon>Acanthomorphata</taxon>
        <taxon>Anabantaria</taxon>
        <taxon>Anabantiformes</taxon>
        <taxon>Channoidei</taxon>
        <taxon>Channidae</taxon>
        <taxon>Channa</taxon>
    </lineage>
</organism>
<accession>A0A6G1QQD5</accession>
<reference evidence="3" key="2">
    <citation type="submission" date="2019-02" db="EMBL/GenBank/DDBJ databases">
        <title>Opniocepnalus argus Var Kimnra genome.</title>
        <authorList>
            <person name="Zhou C."/>
            <person name="Xiao S."/>
        </authorList>
    </citation>
    <scope>NUCLEOTIDE SEQUENCE [LARGE SCALE GENOMIC DNA]</scope>
</reference>